<dbReference type="PANTHER" id="PTHR10039">
    <property type="entry name" value="AMELOGENIN"/>
    <property type="match status" value="1"/>
</dbReference>
<dbReference type="Proteomes" id="UP000664132">
    <property type="component" value="Unassembled WGS sequence"/>
</dbReference>
<dbReference type="Pfam" id="PF25053">
    <property type="entry name" value="DUF7791"/>
    <property type="match status" value="1"/>
</dbReference>
<gene>
    <name evidence="3" type="ORF">IFR04_013156</name>
</gene>
<dbReference type="AlphaFoldDB" id="A0A8H7T7I4"/>
<sequence length="1066" mass="123133">MEALAAVSLAGNIVGFIEFGSKLVAHIREISESASGATQDNVDMSLLVDNLSFYIERLRQPGMSPAPTEKEQKLLILASRCSVLAKELDWKVKKLTVAQDAKFKRLSSAWKALKGVWKKEDLERKMARLDQFRSEFQLEILDSLKWVHYFQSLSSLAYLYPRREDYDLVSIQSSEHFKLLNEQGKYLIQTISQGREIFEQGFARQAILMQDLHRSTNTELKQHFDQKQAEVIEVVTKKHKQQQSQDSERRENAILQHLSFPTMKVRYENIDPAHARTFNWIFEGSMRSTRYKFSTWLEGSEKKLYWINGKPGSGKSTLMKYIVEDARTKEKLQKWAGGWDLTIISFFFWISGNPDQCSHTGLLRALLHDLLKKHRGLIKQIFPDLWEVLENPDVLVELRAWTVSYASEALNKLLGQNIGKVALFIDGLDEYNGEYNDLSSPEKHEKEYRKIIDQIHSLISPDRGDIKICFSSRPYQVFHRYFDRQPKLSLQDLTYDDIRKYTEDELQRGPAGLHSSSLSDREISSLVSQVVRHAEGIFLWVRLVVKSLLDGIDNSDDFEVLERRLARVPSSLMGLYRHMLEQIEPQYRKEAIRIFAITDAAFSQADKFGKGTAEWASLTMLDLYFALDYSGEKSCFRRYPNVLPGRDYLDKAAEQMSLKLRTRCLGLIEVEHFDEDEHSDTGEAGDEAAEKTQTMVEHLSYLTYIHRSVKEFLDLEETRSFFKRATDNDYDPEVSLIWSAVQLISIVENLDSSEDKTFHLVNQALLYAVSLLREGRPSPSWLLDILDDTMQLNQSQRELSWATEMIDQLGLSFSWRYTWPHRGRTISDMTKLIGCNLRDDFLSLAIIYGLTDYVVIKFAEQPSQIKKPGRPYLDYALTTDWLPHGSVNPYCSIDLKMVQILLQAGADVNEHCPTIYNARMTQVNEPIKESINNTWTPWKSALDSVMSDHVVVDHLDMGPRHVWLEVFKLLLDKEPDVSVLTSKRIGHWEDYAVSEIIAYVFGVKYPKDTARLLARVEELAHAKKCSIYKQRLVSEVMDRLRKTLVPHLEMTEAQEAYWGLEDKALL</sequence>
<dbReference type="PROSITE" id="PS50837">
    <property type="entry name" value="NACHT"/>
    <property type="match status" value="1"/>
</dbReference>
<dbReference type="InterPro" id="IPR056884">
    <property type="entry name" value="NPHP3-like_N"/>
</dbReference>
<keyword evidence="4" id="KW-1185">Reference proteome</keyword>
<feature type="domain" description="NACHT" evidence="2">
    <location>
        <begin position="303"/>
        <end position="430"/>
    </location>
</feature>
<proteinExistence type="predicted"/>
<evidence type="ECO:0000313" key="3">
    <source>
        <dbReference type="EMBL" id="KAG4413721.1"/>
    </source>
</evidence>
<reference evidence="3" key="1">
    <citation type="submission" date="2021-02" db="EMBL/GenBank/DDBJ databases">
        <title>Genome sequence Cadophora malorum strain M34.</title>
        <authorList>
            <person name="Stefanovic E."/>
            <person name="Vu D."/>
            <person name="Scully C."/>
            <person name="Dijksterhuis J."/>
            <person name="Roader J."/>
            <person name="Houbraken J."/>
        </authorList>
    </citation>
    <scope>NUCLEOTIDE SEQUENCE</scope>
    <source>
        <strain evidence="3">M34</strain>
    </source>
</reference>
<dbReference type="InterPro" id="IPR056693">
    <property type="entry name" value="DUF7791"/>
</dbReference>
<comment type="caution">
    <text evidence="3">The sequence shown here is derived from an EMBL/GenBank/DDBJ whole genome shotgun (WGS) entry which is preliminary data.</text>
</comment>
<dbReference type="Pfam" id="PF24883">
    <property type="entry name" value="NPHP3_N"/>
    <property type="match status" value="1"/>
</dbReference>
<dbReference type="InterPro" id="IPR007111">
    <property type="entry name" value="NACHT_NTPase"/>
</dbReference>
<protein>
    <recommendedName>
        <fullName evidence="2">NACHT domain-containing protein</fullName>
    </recommendedName>
</protein>
<evidence type="ECO:0000259" key="2">
    <source>
        <dbReference type="PROSITE" id="PS50837"/>
    </source>
</evidence>
<dbReference type="Gene3D" id="3.40.50.300">
    <property type="entry name" value="P-loop containing nucleotide triphosphate hydrolases"/>
    <property type="match status" value="1"/>
</dbReference>
<dbReference type="PANTHER" id="PTHR10039:SF5">
    <property type="entry name" value="NACHT DOMAIN-CONTAINING PROTEIN"/>
    <property type="match status" value="1"/>
</dbReference>
<dbReference type="EMBL" id="JAFJYH010000299">
    <property type="protein sequence ID" value="KAG4413721.1"/>
    <property type="molecule type" value="Genomic_DNA"/>
</dbReference>
<evidence type="ECO:0000256" key="1">
    <source>
        <dbReference type="ARBA" id="ARBA00022737"/>
    </source>
</evidence>
<organism evidence="3 4">
    <name type="scientific">Cadophora malorum</name>
    <dbReference type="NCBI Taxonomy" id="108018"/>
    <lineage>
        <taxon>Eukaryota</taxon>
        <taxon>Fungi</taxon>
        <taxon>Dikarya</taxon>
        <taxon>Ascomycota</taxon>
        <taxon>Pezizomycotina</taxon>
        <taxon>Leotiomycetes</taxon>
        <taxon>Helotiales</taxon>
        <taxon>Ploettnerulaceae</taxon>
        <taxon>Cadophora</taxon>
    </lineage>
</organism>
<keyword evidence="1" id="KW-0677">Repeat</keyword>
<dbReference type="OrthoDB" id="443402at2759"/>
<name>A0A8H7T7I4_9HELO</name>
<evidence type="ECO:0000313" key="4">
    <source>
        <dbReference type="Proteomes" id="UP000664132"/>
    </source>
</evidence>
<accession>A0A8H7T7I4</accession>
<dbReference type="SUPFAM" id="SSF52540">
    <property type="entry name" value="P-loop containing nucleoside triphosphate hydrolases"/>
    <property type="match status" value="1"/>
</dbReference>
<dbReference type="InterPro" id="IPR027417">
    <property type="entry name" value="P-loop_NTPase"/>
</dbReference>